<dbReference type="InterPro" id="IPR034683">
    <property type="entry name" value="IspD/TarI"/>
</dbReference>
<protein>
    <recommendedName>
        <fullName evidence="14">Bifunctional enzyme IspD/IspF</fullName>
    </recommendedName>
    <domain>
        <recommendedName>
            <fullName evidence="14">2-C-methyl-D-erythritol 4-phosphate cytidylyltransferase</fullName>
            <ecNumber evidence="14">2.7.7.60</ecNumber>
        </recommendedName>
        <alternativeName>
            <fullName evidence="14">4-diphosphocytidyl-2C-methyl-D-erythritol synthase</fullName>
        </alternativeName>
        <alternativeName>
            <fullName evidence="14">MEP cytidylyltransferase</fullName>
            <shortName evidence="14">MCT</shortName>
        </alternativeName>
    </domain>
    <domain>
        <recommendedName>
            <fullName evidence="14">2-C-methyl-D-erythritol 2,4-cyclodiphosphate synthase</fullName>
            <shortName evidence="14">MECDP-synthase</shortName>
            <shortName evidence="14">MECPP-synthase</shortName>
            <shortName evidence="14">MECPS</shortName>
            <ecNumber evidence="14">4.6.1.12</ecNumber>
        </recommendedName>
    </domain>
</protein>
<dbReference type="Gene3D" id="3.90.550.10">
    <property type="entry name" value="Spore Coat Polysaccharide Biosynthesis Protein SpsA, Chain A"/>
    <property type="match status" value="1"/>
</dbReference>
<comment type="similarity">
    <text evidence="7">Belongs to the IspD/TarI cytidylyltransferase family. IspD subfamily.</text>
</comment>
<evidence type="ECO:0000256" key="1">
    <source>
        <dbReference type="ARBA" id="ARBA00000200"/>
    </source>
</evidence>
<dbReference type="CDD" id="cd00554">
    <property type="entry name" value="MECDP_synthase"/>
    <property type="match status" value="1"/>
</dbReference>
<keyword evidence="9 14" id="KW-0548">Nucleotidyltransferase</keyword>
<dbReference type="GO" id="GO:0019288">
    <property type="term" value="P:isopentenyl diphosphate biosynthetic process, methylerythritol 4-phosphate pathway"/>
    <property type="evidence" value="ECO:0007669"/>
    <property type="project" value="UniProtKB-UniRule"/>
</dbReference>
<evidence type="ECO:0000256" key="9">
    <source>
        <dbReference type="ARBA" id="ARBA00022695"/>
    </source>
</evidence>
<dbReference type="GO" id="GO:0050518">
    <property type="term" value="F:2-C-methyl-D-erythritol 4-phosphate cytidylyltransferase activity"/>
    <property type="evidence" value="ECO:0007669"/>
    <property type="project" value="UniProtKB-UniRule"/>
</dbReference>
<feature type="binding site" evidence="14">
    <location>
        <begin position="297"/>
        <end position="299"/>
    </location>
    <ligand>
        <name>4-CDP-2-C-methyl-D-erythritol 2-phosphate</name>
        <dbReference type="ChEBI" id="CHEBI:57919"/>
    </ligand>
</feature>
<dbReference type="PROSITE" id="PS01295">
    <property type="entry name" value="ISPD"/>
    <property type="match status" value="1"/>
</dbReference>
<evidence type="ECO:0000256" key="10">
    <source>
        <dbReference type="ARBA" id="ARBA00022723"/>
    </source>
</evidence>
<dbReference type="InterPro" id="IPR018294">
    <property type="entry name" value="ISPD_synthase_CS"/>
</dbReference>
<keyword evidence="10 14" id="KW-0479">Metal-binding</keyword>
<comment type="function">
    <text evidence="14">Bifunctional enzyme that catalyzes the formation of 4-diphosphocytidyl-2-C-methyl-D-erythritol from CTP and 2-C-methyl-D-erythritol 4-phosphate (MEP) (IspD), and catalyzes the conversion of 4-diphosphocytidyl-2-C-methyl-D-erythritol 2-phosphate (CDP-ME2P) to 2-C-methyl-D-erythritol 2,4-cyclodiphosphate (ME-CPP) with a corresponding release of cytidine 5-monophosphate (CMP) (IspF).</text>
</comment>
<reference evidence="16 17" key="1">
    <citation type="submission" date="2023-01" db="EMBL/GenBank/DDBJ databases">
        <title>Complete genome sequence of Roseicyclus marinus strain Dej080120_10.</title>
        <authorList>
            <person name="Ueki S."/>
            <person name="Maruyama F."/>
        </authorList>
    </citation>
    <scope>NUCLEOTIDE SEQUENCE [LARGE SCALE GENOMIC DNA]</scope>
    <source>
        <strain evidence="16 17">Dej080120_10</strain>
    </source>
</reference>
<evidence type="ECO:0000256" key="2">
    <source>
        <dbReference type="ARBA" id="ARBA00001282"/>
    </source>
</evidence>
<proteinExistence type="inferred from homology"/>
<dbReference type="PANTHER" id="PTHR43181:SF1">
    <property type="entry name" value="2-C-METHYL-D-ERYTHRITOL 2,4-CYCLODIPHOSPHATE SYNTHASE, CHLOROPLASTIC"/>
    <property type="match status" value="1"/>
</dbReference>
<dbReference type="Proteomes" id="UP001337723">
    <property type="component" value="Chromosome"/>
</dbReference>
<dbReference type="AlphaFoldDB" id="A0AA48H909"/>
<dbReference type="InterPro" id="IPR020555">
    <property type="entry name" value="MECDP_synthase_CS"/>
</dbReference>
<dbReference type="HAMAP" id="MF_00107">
    <property type="entry name" value="IspF"/>
    <property type="match status" value="1"/>
</dbReference>
<feature type="binding site" evidence="14">
    <location>
        <position position="383"/>
    </location>
    <ligand>
        <name>4-CDP-2-C-methyl-D-erythritol 2-phosphate</name>
        <dbReference type="ChEBI" id="CHEBI:57919"/>
    </ligand>
</feature>
<evidence type="ECO:0000256" key="11">
    <source>
        <dbReference type="ARBA" id="ARBA00023229"/>
    </source>
</evidence>
<evidence type="ECO:0000313" key="16">
    <source>
        <dbReference type="EMBL" id="BDW85113.1"/>
    </source>
</evidence>
<evidence type="ECO:0000256" key="8">
    <source>
        <dbReference type="ARBA" id="ARBA00022679"/>
    </source>
</evidence>
<evidence type="ECO:0000256" key="3">
    <source>
        <dbReference type="ARBA" id="ARBA00001968"/>
    </source>
</evidence>
<dbReference type="InterPro" id="IPR036571">
    <property type="entry name" value="MECDP_synthase_sf"/>
</dbReference>
<dbReference type="Pfam" id="PF01128">
    <property type="entry name" value="IspD"/>
    <property type="match status" value="1"/>
</dbReference>
<evidence type="ECO:0000256" key="4">
    <source>
        <dbReference type="ARBA" id="ARBA00004709"/>
    </source>
</evidence>
<dbReference type="PANTHER" id="PTHR43181">
    <property type="entry name" value="2-C-METHYL-D-ERYTHRITOL 2,4-CYCLODIPHOSPHATE SYNTHASE, CHLOROPLASTIC"/>
    <property type="match status" value="1"/>
</dbReference>
<feature type="binding site" evidence="14">
    <location>
        <begin position="373"/>
        <end position="376"/>
    </location>
    <ligand>
        <name>4-CDP-2-C-methyl-D-erythritol 2-phosphate</name>
        <dbReference type="ChEBI" id="CHEBI:57919"/>
    </ligand>
</feature>
<feature type="site" description="Positions MEP for the nucleophilic attack" evidence="14">
    <location>
        <position position="168"/>
    </location>
</feature>
<dbReference type="EMBL" id="AP027266">
    <property type="protein sequence ID" value="BDW85113.1"/>
    <property type="molecule type" value="Genomic_DNA"/>
</dbReference>
<name>A0AA48H909_9RHOB</name>
<comment type="caution">
    <text evidence="14">Lacks conserved residue(s) required for the propagation of feature annotation.</text>
</comment>
<feature type="binding site" evidence="14">
    <location>
        <begin position="275"/>
        <end position="276"/>
    </location>
    <ligand>
        <name>4-CDP-2-C-methyl-D-erythritol 2-phosphate</name>
        <dbReference type="ChEBI" id="CHEBI:57919"/>
    </ligand>
</feature>
<accession>A0AA48H909</accession>
<keyword evidence="12 14" id="KW-0456">Lyase</keyword>
<dbReference type="KEGG" id="rmai:MACH21_12900"/>
<dbReference type="Pfam" id="PF02542">
    <property type="entry name" value="YgbB"/>
    <property type="match status" value="1"/>
</dbReference>
<evidence type="ECO:0000256" key="13">
    <source>
        <dbReference type="ARBA" id="ARBA00023268"/>
    </source>
</evidence>
<dbReference type="NCBIfam" id="TIGR00151">
    <property type="entry name" value="ispF"/>
    <property type="match status" value="1"/>
</dbReference>
<feature type="region of interest" description="2-C-methyl-D-erythritol 2,4-cyclodiphosphate synthase" evidence="14">
    <location>
        <begin position="243"/>
        <end position="398"/>
    </location>
</feature>
<feature type="region of interest" description="2-C-methyl-D-erythritol 4-phosphate cytidylyltransferase" evidence="14">
    <location>
        <begin position="1"/>
        <end position="242"/>
    </location>
</feature>
<dbReference type="InterPro" id="IPR001228">
    <property type="entry name" value="IspD"/>
</dbReference>
<dbReference type="PROSITE" id="PS01350">
    <property type="entry name" value="ISPF"/>
    <property type="match status" value="1"/>
</dbReference>
<evidence type="ECO:0000256" key="5">
    <source>
        <dbReference type="ARBA" id="ARBA00004787"/>
    </source>
</evidence>
<dbReference type="HAMAP" id="MF_01520">
    <property type="entry name" value="IspDF"/>
    <property type="match status" value="1"/>
</dbReference>
<feature type="binding site" evidence="14">
    <location>
        <position position="249"/>
    </location>
    <ligand>
        <name>a divalent metal cation</name>
        <dbReference type="ChEBI" id="CHEBI:60240"/>
    </ligand>
</feature>
<evidence type="ECO:0000256" key="14">
    <source>
        <dbReference type="HAMAP-Rule" id="MF_01520"/>
    </source>
</evidence>
<dbReference type="InterPro" id="IPR029044">
    <property type="entry name" value="Nucleotide-diphossugar_trans"/>
</dbReference>
<keyword evidence="11 14" id="KW-0414">Isoprene biosynthesis</keyword>
<dbReference type="EC" id="4.6.1.12" evidence="14"/>
<evidence type="ECO:0000313" key="17">
    <source>
        <dbReference type="Proteomes" id="UP001337723"/>
    </source>
</evidence>
<dbReference type="NCBIfam" id="NF006899">
    <property type="entry name" value="PRK09382.1"/>
    <property type="match status" value="1"/>
</dbReference>
<keyword evidence="17" id="KW-1185">Reference proteome</keyword>
<dbReference type="SUPFAM" id="SSF53448">
    <property type="entry name" value="Nucleotide-diphospho-sugar transferases"/>
    <property type="match status" value="1"/>
</dbReference>
<keyword evidence="13 14" id="KW-0511">Multifunctional enzyme</keyword>
<feature type="site" description="Positions MEP for the nucleophilic attack" evidence="14">
    <location>
        <position position="221"/>
    </location>
</feature>
<feature type="site" description="Transition state stabilizer" evidence="14">
    <location>
        <position position="35"/>
    </location>
</feature>
<evidence type="ECO:0000259" key="15">
    <source>
        <dbReference type="Pfam" id="PF02542"/>
    </source>
</evidence>
<keyword evidence="8 14" id="KW-0808">Transferase</keyword>
<feature type="site" description="Transition state stabilizer" evidence="14">
    <location>
        <position position="275"/>
    </location>
</feature>
<evidence type="ECO:0000256" key="12">
    <source>
        <dbReference type="ARBA" id="ARBA00023239"/>
    </source>
</evidence>
<sequence length="398" mass="41683">MRRASSAYHRDMTQDPASDHPRIAALIVAAGRGLRAGGGLAKQWRNLAGKTVAQWTVDAFDRHPAIRRIVLVTADDAPPELLPQAGATPMTRVTGGATRGASVMAGLSALDGLADLVLIHDVARPGVPPKVIDAVIAALADHPGAAPALAVTDALWRGAGLVEGTVARDGLWRAQTPQGFHLPAILAAHAAFVGDPADDVEVARAAGLDVAIVPGHEDNLKITTPGDFDRAARILERTDMDIRTGNGFDVHRFGPGDHVMLCGVAVPHDRGLQGHSDADVGLHTLTDAIYGALAEGDIGTHFPPSDPQWKGAQSHIFLSHAVDRAAARGFAITHADVTLICEKPKIGPQAAAMRARLAELLRIEVDRISVKATTTEKLGFTGREEGIAALATVTLVKA</sequence>
<comment type="cofactor">
    <cofactor evidence="3 14">
        <name>a divalent metal cation</name>
        <dbReference type="ChEBI" id="CHEBI:60240"/>
    </cofactor>
</comment>
<dbReference type="HAMAP" id="MF_00108">
    <property type="entry name" value="IspD"/>
    <property type="match status" value="1"/>
</dbReference>
<comment type="pathway">
    <text evidence="4 14">Isoprenoid biosynthesis; isopentenyl diphosphate biosynthesis via DXP pathway; isopentenyl diphosphate from 1-deoxy-D-xylulose 5-phosphate: step 4/6.</text>
</comment>
<comment type="pathway">
    <text evidence="5 14">Isoprenoid biosynthesis; isopentenyl diphosphate biosynthesis via DXP pathway; isopentenyl diphosphate from 1-deoxy-D-xylulose 5-phosphate: step 2/6.</text>
</comment>
<dbReference type="GO" id="GO:0016114">
    <property type="term" value="P:terpenoid biosynthetic process"/>
    <property type="evidence" value="ECO:0007669"/>
    <property type="project" value="InterPro"/>
</dbReference>
<feature type="site" description="Transition state stabilizer" evidence="14">
    <location>
        <position position="374"/>
    </location>
</feature>
<dbReference type="SUPFAM" id="SSF69765">
    <property type="entry name" value="IpsF-like"/>
    <property type="match status" value="1"/>
</dbReference>
<organism evidence="16 17">
    <name type="scientific">Roseicyclus marinus</name>
    <dbReference type="NCBI Taxonomy" id="2161673"/>
    <lineage>
        <taxon>Bacteria</taxon>
        <taxon>Pseudomonadati</taxon>
        <taxon>Pseudomonadota</taxon>
        <taxon>Alphaproteobacteria</taxon>
        <taxon>Rhodobacterales</taxon>
        <taxon>Roseobacteraceae</taxon>
        <taxon>Roseicyclus</taxon>
    </lineage>
</organism>
<dbReference type="NCBIfam" id="TIGR00453">
    <property type="entry name" value="ispD"/>
    <property type="match status" value="1"/>
</dbReference>
<feature type="binding site" evidence="14">
    <location>
        <position position="380"/>
    </location>
    <ligand>
        <name>4-CDP-2-C-methyl-D-erythritol 2-phosphate</name>
        <dbReference type="ChEBI" id="CHEBI:57919"/>
    </ligand>
</feature>
<dbReference type="GO" id="GO:0046872">
    <property type="term" value="F:metal ion binding"/>
    <property type="evidence" value="ECO:0007669"/>
    <property type="project" value="UniProtKB-KW"/>
</dbReference>
<comment type="similarity">
    <text evidence="14">In the C-terminal section; belongs to the IspF family.</text>
</comment>
<gene>
    <name evidence="14 16" type="primary">ispDF</name>
    <name evidence="16" type="ORF">MACH21_12900</name>
</gene>
<comment type="catalytic activity">
    <reaction evidence="2 14">
        <text>2-C-methyl-D-erythritol 4-phosphate + CTP + H(+) = 4-CDP-2-C-methyl-D-erythritol + diphosphate</text>
        <dbReference type="Rhea" id="RHEA:13429"/>
        <dbReference type="ChEBI" id="CHEBI:15378"/>
        <dbReference type="ChEBI" id="CHEBI:33019"/>
        <dbReference type="ChEBI" id="CHEBI:37563"/>
        <dbReference type="ChEBI" id="CHEBI:57823"/>
        <dbReference type="ChEBI" id="CHEBI:58262"/>
        <dbReference type="EC" id="2.7.7.60"/>
    </reaction>
</comment>
<dbReference type="InterPro" id="IPR026596">
    <property type="entry name" value="IspD/F"/>
</dbReference>
<dbReference type="CDD" id="cd02516">
    <property type="entry name" value="CDP-ME_synthetase"/>
    <property type="match status" value="1"/>
</dbReference>
<feature type="site" description="Transition state stabilizer" evidence="14">
    <location>
        <position position="42"/>
    </location>
</feature>
<comment type="catalytic activity">
    <reaction evidence="1 14">
        <text>4-CDP-2-C-methyl-D-erythritol 2-phosphate = 2-C-methyl-D-erythritol 2,4-cyclic diphosphate + CMP</text>
        <dbReference type="Rhea" id="RHEA:23864"/>
        <dbReference type="ChEBI" id="CHEBI:57919"/>
        <dbReference type="ChEBI" id="CHEBI:58483"/>
        <dbReference type="ChEBI" id="CHEBI:60377"/>
        <dbReference type="EC" id="4.6.1.12"/>
    </reaction>
</comment>
<feature type="domain" description="2-C-methyl-D-erythritol 2,4-cyclodiphosphate synthase" evidence="15">
    <location>
        <begin position="242"/>
        <end position="395"/>
    </location>
</feature>
<dbReference type="EC" id="2.7.7.60" evidence="14"/>
<feature type="binding site" evidence="14">
    <location>
        <position position="283"/>
    </location>
    <ligand>
        <name>a divalent metal cation</name>
        <dbReference type="ChEBI" id="CHEBI:60240"/>
    </ligand>
</feature>
<feature type="binding site" evidence="14">
    <location>
        <begin position="249"/>
        <end position="251"/>
    </location>
    <ligand>
        <name>4-CDP-2-C-methyl-D-erythritol 2-phosphate</name>
        <dbReference type="ChEBI" id="CHEBI:57919"/>
    </ligand>
</feature>
<evidence type="ECO:0000256" key="6">
    <source>
        <dbReference type="ARBA" id="ARBA00008480"/>
    </source>
</evidence>
<comment type="similarity">
    <text evidence="14">In the N-terminal section; belongs to the IspD/TarI cytidylyltransferase family. IspD subfamily.</text>
</comment>
<feature type="binding site" evidence="14">
    <location>
        <position position="251"/>
    </location>
    <ligand>
        <name>a divalent metal cation</name>
        <dbReference type="ChEBI" id="CHEBI:60240"/>
    </ligand>
</feature>
<comment type="similarity">
    <text evidence="6">Belongs to the IspF family.</text>
</comment>
<dbReference type="InterPro" id="IPR003526">
    <property type="entry name" value="MECDP_synthase"/>
</dbReference>
<dbReference type="GO" id="GO:0008685">
    <property type="term" value="F:2-C-methyl-D-erythritol 2,4-cyclodiphosphate synthase activity"/>
    <property type="evidence" value="ECO:0007669"/>
    <property type="project" value="UniProtKB-UniRule"/>
</dbReference>
<evidence type="ECO:0000256" key="7">
    <source>
        <dbReference type="ARBA" id="ARBA00009789"/>
    </source>
</evidence>
<dbReference type="Gene3D" id="3.30.1330.50">
    <property type="entry name" value="2-C-methyl-D-erythritol 2,4-cyclodiphosphate synthase"/>
    <property type="match status" value="1"/>
</dbReference>